<dbReference type="KEGG" id="chya:V22_36370"/>
<evidence type="ECO:0000256" key="6">
    <source>
        <dbReference type="PROSITE-ProRule" id="PRU10137"/>
    </source>
</evidence>
<dbReference type="InterPro" id="IPR009057">
    <property type="entry name" value="Homeodomain-like_sf"/>
</dbReference>
<dbReference type="PROSITE" id="PS51736">
    <property type="entry name" value="RECOMBINASES_3"/>
    <property type="match status" value="1"/>
</dbReference>
<dbReference type="GO" id="GO:0003677">
    <property type="term" value="F:DNA binding"/>
    <property type="evidence" value="ECO:0007669"/>
    <property type="project" value="UniProtKB-KW"/>
</dbReference>
<sequence>MKEIAAYVRVSTTGQNEEGQIQEIRRWLTGNGIEPDSVRWFVDKKSGNSLSRPAFEELQKAVFAGEVGTIVVYKLDRLSRSIRDGVNVLSDWCDKGLRVVATSQQIDFNGTLGKIIASVLLGIAEIEQEHRRDRQAAGIAVAKERGKYRGRKKGTTKANPKRAMKLRDRGLSAEEIATALGVSRNTVFRYFREAAV</sequence>
<dbReference type="EMBL" id="CP036316">
    <property type="protein sequence ID" value="QDT66371.1"/>
    <property type="molecule type" value="Genomic_DNA"/>
</dbReference>
<dbReference type="InterPro" id="IPR050639">
    <property type="entry name" value="SSR_resolvase"/>
</dbReference>
<evidence type="ECO:0000256" key="1">
    <source>
        <dbReference type="ARBA" id="ARBA00009913"/>
    </source>
</evidence>
<dbReference type="SUPFAM" id="SSF53041">
    <property type="entry name" value="Resolvase-like"/>
    <property type="match status" value="1"/>
</dbReference>
<dbReference type="InterPro" id="IPR006118">
    <property type="entry name" value="Recombinase_CS"/>
</dbReference>
<dbReference type="Pfam" id="PF00239">
    <property type="entry name" value="Resolvase"/>
    <property type="match status" value="1"/>
</dbReference>
<dbReference type="SUPFAM" id="SSF46689">
    <property type="entry name" value="Homeodomain-like"/>
    <property type="match status" value="1"/>
</dbReference>
<keyword evidence="3" id="KW-0238">DNA-binding</keyword>
<dbReference type="AlphaFoldDB" id="A0A517TDD1"/>
<dbReference type="InterPro" id="IPR006119">
    <property type="entry name" value="Resolv_N"/>
</dbReference>
<reference evidence="8 9" key="1">
    <citation type="submission" date="2019-02" db="EMBL/GenBank/DDBJ databases">
        <title>Deep-cultivation of Planctomycetes and their phenomic and genomic characterization uncovers novel biology.</title>
        <authorList>
            <person name="Wiegand S."/>
            <person name="Jogler M."/>
            <person name="Boedeker C."/>
            <person name="Pinto D."/>
            <person name="Vollmers J."/>
            <person name="Rivas-Marin E."/>
            <person name="Kohn T."/>
            <person name="Peeters S.H."/>
            <person name="Heuer A."/>
            <person name="Rast P."/>
            <person name="Oberbeckmann S."/>
            <person name="Bunk B."/>
            <person name="Jeske O."/>
            <person name="Meyerdierks A."/>
            <person name="Storesund J.E."/>
            <person name="Kallscheuer N."/>
            <person name="Luecker S."/>
            <person name="Lage O.M."/>
            <person name="Pohl T."/>
            <person name="Merkel B.J."/>
            <person name="Hornburger P."/>
            <person name="Mueller R.-W."/>
            <person name="Bruemmer F."/>
            <person name="Labrenz M."/>
            <person name="Spormann A.M."/>
            <person name="Op den Camp H."/>
            <person name="Overmann J."/>
            <person name="Amann R."/>
            <person name="Jetten M.S.M."/>
            <person name="Mascher T."/>
            <person name="Medema M.H."/>
            <person name="Devos D.P."/>
            <person name="Kaster A.-K."/>
            <person name="Ovreas L."/>
            <person name="Rohde M."/>
            <person name="Galperin M.Y."/>
            <person name="Jogler C."/>
        </authorList>
    </citation>
    <scope>NUCLEOTIDE SEQUENCE [LARGE SCALE GENOMIC DNA]</scope>
    <source>
        <strain evidence="8 9">V22</strain>
    </source>
</reference>
<dbReference type="Pfam" id="PF02796">
    <property type="entry name" value="HTH_7"/>
    <property type="match status" value="1"/>
</dbReference>
<protein>
    <submittedName>
        <fullName evidence="8">DNA-invertase hin</fullName>
    </submittedName>
</protein>
<dbReference type="GO" id="GO:0015074">
    <property type="term" value="P:DNA integration"/>
    <property type="evidence" value="ECO:0007669"/>
    <property type="project" value="UniProtKB-KW"/>
</dbReference>
<keyword evidence="4" id="KW-0233">DNA recombination</keyword>
<dbReference type="PROSITE" id="PS00397">
    <property type="entry name" value="RECOMBINASES_1"/>
    <property type="match status" value="1"/>
</dbReference>
<dbReference type="Gene3D" id="1.10.10.60">
    <property type="entry name" value="Homeodomain-like"/>
    <property type="match status" value="1"/>
</dbReference>
<feature type="domain" description="Resolvase/invertase-type recombinase catalytic" evidence="7">
    <location>
        <begin position="3"/>
        <end position="146"/>
    </location>
</feature>
<proteinExistence type="inferred from homology"/>
<name>A0A517TDD1_9PLAN</name>
<evidence type="ECO:0000256" key="2">
    <source>
        <dbReference type="ARBA" id="ARBA00022908"/>
    </source>
</evidence>
<evidence type="ECO:0000256" key="4">
    <source>
        <dbReference type="ARBA" id="ARBA00023172"/>
    </source>
</evidence>
<dbReference type="Proteomes" id="UP000319976">
    <property type="component" value="Chromosome"/>
</dbReference>
<dbReference type="SMART" id="SM00857">
    <property type="entry name" value="Resolvase"/>
    <property type="match status" value="1"/>
</dbReference>
<feature type="active site" description="O-(5'-phospho-DNA)-serine intermediate" evidence="5 6">
    <location>
        <position position="11"/>
    </location>
</feature>
<evidence type="ECO:0000259" key="7">
    <source>
        <dbReference type="PROSITE" id="PS51736"/>
    </source>
</evidence>
<evidence type="ECO:0000256" key="3">
    <source>
        <dbReference type="ARBA" id="ARBA00023125"/>
    </source>
</evidence>
<dbReference type="InterPro" id="IPR006120">
    <property type="entry name" value="Resolvase_HTH_dom"/>
</dbReference>
<dbReference type="InterPro" id="IPR036162">
    <property type="entry name" value="Resolvase-like_N_sf"/>
</dbReference>
<gene>
    <name evidence="8" type="primary">hin</name>
    <name evidence="8" type="ORF">V22_36370</name>
</gene>
<dbReference type="CDD" id="cd03768">
    <property type="entry name" value="SR_ResInv"/>
    <property type="match status" value="1"/>
</dbReference>
<accession>A0A517TDD1</accession>
<keyword evidence="9" id="KW-1185">Reference proteome</keyword>
<comment type="similarity">
    <text evidence="1">Belongs to the site-specific recombinase resolvase family.</text>
</comment>
<keyword evidence="2" id="KW-0229">DNA integration</keyword>
<dbReference type="PANTHER" id="PTHR30461">
    <property type="entry name" value="DNA-INVERTASE FROM LAMBDOID PROPHAGE"/>
    <property type="match status" value="1"/>
</dbReference>
<evidence type="ECO:0000313" key="9">
    <source>
        <dbReference type="Proteomes" id="UP000319976"/>
    </source>
</evidence>
<evidence type="ECO:0000256" key="5">
    <source>
        <dbReference type="PIRSR" id="PIRSR606118-50"/>
    </source>
</evidence>
<dbReference type="OrthoDB" id="266184at2"/>
<dbReference type="PANTHER" id="PTHR30461:SF26">
    <property type="entry name" value="RESOLVASE HOMOLOG YNEB"/>
    <property type="match status" value="1"/>
</dbReference>
<dbReference type="GO" id="GO:0000150">
    <property type="term" value="F:DNA strand exchange activity"/>
    <property type="evidence" value="ECO:0007669"/>
    <property type="project" value="InterPro"/>
</dbReference>
<dbReference type="RefSeq" id="WP_145265410.1">
    <property type="nucleotide sequence ID" value="NZ_CP036316.1"/>
</dbReference>
<evidence type="ECO:0000313" key="8">
    <source>
        <dbReference type="EMBL" id="QDT66371.1"/>
    </source>
</evidence>
<organism evidence="8 9">
    <name type="scientific">Calycomorphotria hydatis</name>
    <dbReference type="NCBI Taxonomy" id="2528027"/>
    <lineage>
        <taxon>Bacteria</taxon>
        <taxon>Pseudomonadati</taxon>
        <taxon>Planctomycetota</taxon>
        <taxon>Planctomycetia</taxon>
        <taxon>Planctomycetales</taxon>
        <taxon>Planctomycetaceae</taxon>
        <taxon>Calycomorphotria</taxon>
    </lineage>
</organism>
<dbReference type="Gene3D" id="3.40.50.1390">
    <property type="entry name" value="Resolvase, N-terminal catalytic domain"/>
    <property type="match status" value="1"/>
</dbReference>